<comment type="caution">
    <text evidence="1">The sequence shown here is derived from an EMBL/GenBank/DDBJ whole genome shotgun (WGS) entry which is preliminary data.</text>
</comment>
<proteinExistence type="predicted"/>
<reference evidence="1 2" key="1">
    <citation type="journal article" date="2022" name="DNA Res.">
        <title>Chromosomal-level genome assembly of the orchid tree Bauhinia variegata (Leguminosae; Cercidoideae) supports the allotetraploid origin hypothesis of Bauhinia.</title>
        <authorList>
            <person name="Zhong Y."/>
            <person name="Chen Y."/>
            <person name="Zheng D."/>
            <person name="Pang J."/>
            <person name="Liu Y."/>
            <person name="Luo S."/>
            <person name="Meng S."/>
            <person name="Qian L."/>
            <person name="Wei D."/>
            <person name="Dai S."/>
            <person name="Zhou R."/>
        </authorList>
    </citation>
    <scope>NUCLEOTIDE SEQUENCE [LARGE SCALE GENOMIC DNA]</scope>
    <source>
        <strain evidence="1">BV-YZ2020</strain>
    </source>
</reference>
<keyword evidence="2" id="KW-1185">Reference proteome</keyword>
<sequence>MEERKGRRLILFPLPAVGHINPMLELAHLLYTKGFSITIIQTDFRSLNPSKYPHFTFHSLFYGFSRSDFEDIPTLLFLFNTRIVEAFRECLGKLLHDASESEEPIACLISDFWYYFTQSVADSLHLPRIALRTAGSASTLALATFPSLKDKGYLPTPGSQLNVEEVVAELPPLRVKDLPLINCKHPEKYYEVVCSSANESMASSGVIFNSIEELESPELTKLRQKFSVPIFPIGPFHKYFPSGSGSIDSLVTSDETCISWLNKQEPNSVVYVSFGSVATISESEFLEAAWGLANSEHPFLWVVRPGMISGSEWVEPLPSGFLENLGGRGHIVKWAPQQQVMAHPAVAAFWTHSGWNSTMENICEGVPMICMPFFGDQFVNTRYVSHVWKIGLELEKGSSRVEIERTIRKLLEENEGKEIRERSSNLKEKAKRCHEQGGSSYCFLEDLIAHILSLESISV</sequence>
<organism evidence="1 2">
    <name type="scientific">Bauhinia variegata</name>
    <name type="common">Purple orchid tree</name>
    <name type="synonym">Phanera variegata</name>
    <dbReference type="NCBI Taxonomy" id="167791"/>
    <lineage>
        <taxon>Eukaryota</taxon>
        <taxon>Viridiplantae</taxon>
        <taxon>Streptophyta</taxon>
        <taxon>Embryophyta</taxon>
        <taxon>Tracheophyta</taxon>
        <taxon>Spermatophyta</taxon>
        <taxon>Magnoliopsida</taxon>
        <taxon>eudicotyledons</taxon>
        <taxon>Gunneridae</taxon>
        <taxon>Pentapetalae</taxon>
        <taxon>rosids</taxon>
        <taxon>fabids</taxon>
        <taxon>Fabales</taxon>
        <taxon>Fabaceae</taxon>
        <taxon>Cercidoideae</taxon>
        <taxon>Cercideae</taxon>
        <taxon>Bauhiniinae</taxon>
        <taxon>Bauhinia</taxon>
    </lineage>
</organism>
<accession>A0ACB9KQB0</accession>
<evidence type="ECO:0000313" key="2">
    <source>
        <dbReference type="Proteomes" id="UP000828941"/>
    </source>
</evidence>
<name>A0ACB9KQB0_BAUVA</name>
<dbReference type="EMBL" id="CM039438">
    <property type="protein sequence ID" value="KAI4299476.1"/>
    <property type="molecule type" value="Genomic_DNA"/>
</dbReference>
<evidence type="ECO:0000313" key="1">
    <source>
        <dbReference type="EMBL" id="KAI4299476.1"/>
    </source>
</evidence>
<gene>
    <name evidence="1" type="ORF">L6164_032935</name>
</gene>
<dbReference type="Proteomes" id="UP000828941">
    <property type="component" value="Chromosome 13"/>
</dbReference>
<protein>
    <submittedName>
        <fullName evidence="1">Uncharacterized protein</fullName>
    </submittedName>
</protein>